<accession>A0A1B3XQW1</accession>
<dbReference type="RefSeq" id="WP_064463153.1">
    <property type="nucleotide sequence ID" value="NZ_CP017080.1"/>
</dbReference>
<sequence length="201" mass="21907">MVTKRNVILITDGDEYAKRAVELVAKEIGGRCISMSQGNPSRYTGLELVELIKRAKHDPVLVMFDDSGFIGEGSGEQALKVVAGHPDMNVLGVIAVASKTRREEWTKVDVCIDRDGNLTPNGVDKYGAEEFELGKITGDTVYCIDGLHVPIVVGIGDVGKMSHQDDCKRGSPITKLAVEIILERSGHDVFRKTAKHETDSE</sequence>
<dbReference type="Proteomes" id="UP000077926">
    <property type="component" value="Chromosome"/>
</dbReference>
<dbReference type="Pfam" id="PF14097">
    <property type="entry name" value="SpoVAE"/>
    <property type="match status" value="1"/>
</dbReference>
<evidence type="ECO:0000313" key="1">
    <source>
        <dbReference type="EMBL" id="AOH55582.1"/>
    </source>
</evidence>
<dbReference type="KEGG" id="bmur:ABE28_014580"/>
<protein>
    <submittedName>
        <fullName evidence="1">Stage V sporulation protein AE</fullName>
    </submittedName>
</protein>
<reference evidence="1 2" key="1">
    <citation type="submission" date="2016-08" db="EMBL/GenBank/DDBJ databases">
        <title>Complete genome sequence of Bacillus muralis G25-68, a strain with toxicity to nematodes.</title>
        <authorList>
            <person name="Zheng Z."/>
        </authorList>
    </citation>
    <scope>NUCLEOTIDE SEQUENCE [LARGE SCALE GENOMIC DNA]</scope>
    <source>
        <strain evidence="1 2">G25-68</strain>
    </source>
</reference>
<dbReference type="AlphaFoldDB" id="A0A1B3XQW1"/>
<dbReference type="OrthoDB" id="1679631at2"/>
<proteinExistence type="predicted"/>
<dbReference type="InterPro" id="IPR025914">
    <property type="entry name" value="SpoVAE"/>
</dbReference>
<keyword evidence="2" id="KW-1185">Reference proteome</keyword>
<dbReference type="STRING" id="264697.ABE28_014580"/>
<gene>
    <name evidence="1" type="ORF">ABE28_014580</name>
</gene>
<dbReference type="EMBL" id="CP017080">
    <property type="protein sequence ID" value="AOH55582.1"/>
    <property type="molecule type" value="Genomic_DNA"/>
</dbReference>
<organism evidence="1 2">
    <name type="scientific">Peribacillus muralis</name>
    <dbReference type="NCBI Taxonomy" id="264697"/>
    <lineage>
        <taxon>Bacteria</taxon>
        <taxon>Bacillati</taxon>
        <taxon>Bacillota</taxon>
        <taxon>Bacilli</taxon>
        <taxon>Bacillales</taxon>
        <taxon>Bacillaceae</taxon>
        <taxon>Peribacillus</taxon>
    </lineage>
</organism>
<name>A0A1B3XQW1_9BACI</name>
<evidence type="ECO:0000313" key="2">
    <source>
        <dbReference type="Proteomes" id="UP000077926"/>
    </source>
</evidence>